<proteinExistence type="predicted"/>
<organism evidence="2 3">
    <name type="scientific">Scophthalmus maximus</name>
    <name type="common">Turbot</name>
    <name type="synonym">Psetta maxima</name>
    <dbReference type="NCBI Taxonomy" id="52904"/>
    <lineage>
        <taxon>Eukaryota</taxon>
        <taxon>Metazoa</taxon>
        <taxon>Chordata</taxon>
        <taxon>Craniata</taxon>
        <taxon>Vertebrata</taxon>
        <taxon>Euteleostomi</taxon>
        <taxon>Actinopterygii</taxon>
        <taxon>Neopterygii</taxon>
        <taxon>Teleostei</taxon>
        <taxon>Neoteleostei</taxon>
        <taxon>Acanthomorphata</taxon>
        <taxon>Carangaria</taxon>
        <taxon>Pleuronectiformes</taxon>
        <taxon>Pleuronectoidei</taxon>
        <taxon>Scophthalmidae</taxon>
        <taxon>Scophthalmus</taxon>
    </lineage>
</organism>
<sequence length="357" mass="39875">MATNNNGSEGGDLMHRMKRILYRTYRIMISHEQLQNLHGDIGRLHPNQDSGTRLLLYFVINPDAECPPHALWIKEGEEGKKNREKNSLSNTSARLSLLHTSKIMIRENVVHLQSSKWLLLQRSDENHSTACTTNCQIVDLQMQVSGFTSSVIRGHIELLPLMISLGCTERHACPLVGEPQVRRWASAQCDDLSGDICPGTPPRHAVPRRVAPPLSGELASGRAAGMASSAAYGPRGRRGGVRDPALATTRQLDVLGVRAKLSRKSSCHFCSDECLFVSVSCRLVTKLLEIQRATLISRYQSKQQTEWADAGRANKRRAPPKFHQTDLSHNTNITLFEQRHQVSSLHTEEMHTDTGER</sequence>
<dbReference type="Proteomes" id="UP000438429">
    <property type="component" value="Unassembled WGS sequence"/>
</dbReference>
<name>A0A6A4TA62_SCOMX</name>
<evidence type="ECO:0000256" key="1">
    <source>
        <dbReference type="SAM" id="MobiDB-lite"/>
    </source>
</evidence>
<evidence type="ECO:0000313" key="2">
    <source>
        <dbReference type="EMBL" id="KAF0039871.1"/>
    </source>
</evidence>
<evidence type="ECO:0000313" key="3">
    <source>
        <dbReference type="Proteomes" id="UP000438429"/>
    </source>
</evidence>
<feature type="region of interest" description="Disordered" evidence="1">
    <location>
        <begin position="304"/>
        <end position="326"/>
    </location>
</feature>
<dbReference type="AlphaFoldDB" id="A0A6A4TA62"/>
<dbReference type="EMBL" id="VEVO01000007">
    <property type="protein sequence ID" value="KAF0039871.1"/>
    <property type="molecule type" value="Genomic_DNA"/>
</dbReference>
<gene>
    <name evidence="2" type="ORF">F2P81_008106</name>
</gene>
<protein>
    <submittedName>
        <fullName evidence="2">Uncharacterized protein</fullName>
    </submittedName>
</protein>
<reference evidence="2 3" key="1">
    <citation type="submission" date="2019-06" db="EMBL/GenBank/DDBJ databases">
        <title>Draft genomes of female and male turbot (Scophthalmus maximus).</title>
        <authorList>
            <person name="Xu H."/>
            <person name="Xu X.-W."/>
            <person name="Shao C."/>
            <person name="Chen S."/>
        </authorList>
    </citation>
    <scope>NUCLEOTIDE SEQUENCE [LARGE SCALE GENOMIC DNA]</scope>
    <source>
        <strain evidence="2">Ysfricsl-2016a</strain>
        <tissue evidence="2">Blood</tissue>
    </source>
</reference>
<accession>A0A6A4TA62</accession>
<comment type="caution">
    <text evidence="2">The sequence shown here is derived from an EMBL/GenBank/DDBJ whole genome shotgun (WGS) entry which is preliminary data.</text>
</comment>